<dbReference type="GO" id="GO:0005739">
    <property type="term" value="C:mitochondrion"/>
    <property type="evidence" value="ECO:0007669"/>
    <property type="project" value="TreeGrafter"/>
</dbReference>
<dbReference type="AlphaFoldDB" id="A0A058Z4T6"/>
<dbReference type="Gene3D" id="3.30.930.10">
    <property type="entry name" value="Bira Bifunctional Protein, Domain 2"/>
    <property type="match status" value="1"/>
</dbReference>
<dbReference type="EMBL" id="KB932207">
    <property type="protein sequence ID" value="KCV68933.1"/>
    <property type="molecule type" value="Genomic_DNA"/>
</dbReference>
<dbReference type="GO" id="GO:0006432">
    <property type="term" value="P:phenylalanyl-tRNA aminoacylation"/>
    <property type="evidence" value="ECO:0007669"/>
    <property type="project" value="TreeGrafter"/>
</dbReference>
<dbReference type="GO" id="GO:0005524">
    <property type="term" value="F:ATP binding"/>
    <property type="evidence" value="ECO:0007669"/>
    <property type="project" value="UniProtKB-KW"/>
</dbReference>
<evidence type="ECO:0000256" key="6">
    <source>
        <dbReference type="ARBA" id="ARBA00023146"/>
    </source>
</evidence>
<proteinExistence type="predicted"/>
<dbReference type="SUPFAM" id="SSF55681">
    <property type="entry name" value="Class II aaRS and biotin synthetases"/>
    <property type="match status" value="1"/>
</dbReference>
<dbReference type="Gene3D" id="3.30.70.380">
    <property type="entry name" value="Ferrodoxin-fold anticodon-binding domain"/>
    <property type="match status" value="1"/>
</dbReference>
<evidence type="ECO:0000313" key="10">
    <source>
        <dbReference type="EMBL" id="KCV68933.1"/>
    </source>
</evidence>
<gene>
    <name evidence="10" type="ORF">H696_04353</name>
</gene>
<evidence type="ECO:0000256" key="4">
    <source>
        <dbReference type="ARBA" id="ARBA00022840"/>
    </source>
</evidence>
<dbReference type="STRING" id="691883.A0A058Z4T6"/>
<feature type="region of interest" description="Disordered" evidence="8">
    <location>
        <begin position="230"/>
        <end position="250"/>
    </location>
</feature>
<evidence type="ECO:0000256" key="8">
    <source>
        <dbReference type="SAM" id="MobiDB-lite"/>
    </source>
</evidence>
<dbReference type="Pfam" id="PF01409">
    <property type="entry name" value="tRNA-synt_2d"/>
    <property type="match status" value="2"/>
</dbReference>
<protein>
    <recommendedName>
        <fullName evidence="1">phenylalanine--tRNA ligase</fullName>
        <ecNumber evidence="1">6.1.1.20</ecNumber>
    </recommendedName>
</protein>
<dbReference type="OrthoDB" id="4457at2759"/>
<accession>A0A058Z4T6</accession>
<dbReference type="EC" id="6.1.1.20" evidence="1"/>
<evidence type="ECO:0000256" key="1">
    <source>
        <dbReference type="ARBA" id="ARBA00012814"/>
    </source>
</evidence>
<dbReference type="InterPro" id="IPR006195">
    <property type="entry name" value="aa-tRNA-synth_II"/>
</dbReference>
<dbReference type="InterPro" id="IPR038212">
    <property type="entry name" value="TF_EnY2_sf"/>
</dbReference>
<dbReference type="InterPro" id="IPR036690">
    <property type="entry name" value="Fdx_antiC-bd_sf"/>
</dbReference>
<dbReference type="GeneID" id="20529078"/>
<reference evidence="10" key="1">
    <citation type="submission" date="2013-04" db="EMBL/GenBank/DDBJ databases">
        <title>The Genome Sequence of Fonticula alba ATCC 38817.</title>
        <authorList>
            <consortium name="The Broad Institute Genomics Platform"/>
            <person name="Russ C."/>
            <person name="Cuomo C."/>
            <person name="Burger G."/>
            <person name="Gray M.W."/>
            <person name="Holland P.W.H."/>
            <person name="King N."/>
            <person name="Lang F.B.F."/>
            <person name="Roger A.J."/>
            <person name="Ruiz-Trillo I."/>
            <person name="Brown M."/>
            <person name="Walker B."/>
            <person name="Young S."/>
            <person name="Zeng Q."/>
            <person name="Gargeya S."/>
            <person name="Fitzgerald M."/>
            <person name="Haas B."/>
            <person name="Abouelleil A."/>
            <person name="Allen A.W."/>
            <person name="Alvarado L."/>
            <person name="Arachchi H.M."/>
            <person name="Berlin A.M."/>
            <person name="Chapman S.B."/>
            <person name="Gainer-Dewar J."/>
            <person name="Goldberg J."/>
            <person name="Griggs A."/>
            <person name="Gujja S."/>
            <person name="Hansen M."/>
            <person name="Howarth C."/>
            <person name="Imamovic A."/>
            <person name="Ireland A."/>
            <person name="Larimer J."/>
            <person name="McCowan C."/>
            <person name="Murphy C."/>
            <person name="Pearson M."/>
            <person name="Poon T.W."/>
            <person name="Priest M."/>
            <person name="Roberts A."/>
            <person name="Saif S."/>
            <person name="Shea T."/>
            <person name="Sisk P."/>
            <person name="Sykes S."/>
            <person name="Wortman J."/>
            <person name="Nusbaum C."/>
            <person name="Birren B."/>
        </authorList>
    </citation>
    <scope>NUCLEOTIDE SEQUENCE [LARGE SCALE GENOMIC DNA]</scope>
    <source>
        <strain evidence="10">ATCC 38817</strain>
    </source>
</reference>
<evidence type="ECO:0000256" key="2">
    <source>
        <dbReference type="ARBA" id="ARBA00022598"/>
    </source>
</evidence>
<keyword evidence="6" id="KW-0030">Aminoacyl-tRNA synthetase</keyword>
<comment type="catalytic activity">
    <reaction evidence="7">
        <text>tRNA(Phe) + L-phenylalanine + ATP = L-phenylalanyl-tRNA(Phe) + AMP + diphosphate + H(+)</text>
        <dbReference type="Rhea" id="RHEA:19413"/>
        <dbReference type="Rhea" id="RHEA-COMP:9668"/>
        <dbReference type="Rhea" id="RHEA-COMP:9699"/>
        <dbReference type="ChEBI" id="CHEBI:15378"/>
        <dbReference type="ChEBI" id="CHEBI:30616"/>
        <dbReference type="ChEBI" id="CHEBI:33019"/>
        <dbReference type="ChEBI" id="CHEBI:58095"/>
        <dbReference type="ChEBI" id="CHEBI:78442"/>
        <dbReference type="ChEBI" id="CHEBI:78531"/>
        <dbReference type="ChEBI" id="CHEBI:456215"/>
        <dbReference type="EC" id="6.1.1.20"/>
    </reaction>
</comment>
<dbReference type="PANTHER" id="PTHR11538">
    <property type="entry name" value="PHENYLALANYL-TRNA SYNTHETASE"/>
    <property type="match status" value="1"/>
</dbReference>
<dbReference type="PANTHER" id="PTHR11538:SF41">
    <property type="entry name" value="PHENYLALANINE--TRNA LIGASE, MITOCHONDRIAL"/>
    <property type="match status" value="1"/>
</dbReference>
<evidence type="ECO:0000256" key="7">
    <source>
        <dbReference type="ARBA" id="ARBA00049255"/>
    </source>
</evidence>
<dbReference type="PROSITE" id="PS50862">
    <property type="entry name" value="AA_TRNA_LIGASE_II"/>
    <property type="match status" value="1"/>
</dbReference>
<keyword evidence="11" id="KW-1185">Reference proteome</keyword>
<dbReference type="SUPFAM" id="SSF54991">
    <property type="entry name" value="Anticodon-binding domain of PheRS"/>
    <property type="match status" value="1"/>
</dbReference>
<dbReference type="GO" id="GO:0004826">
    <property type="term" value="F:phenylalanine-tRNA ligase activity"/>
    <property type="evidence" value="ECO:0007669"/>
    <property type="project" value="UniProtKB-EC"/>
</dbReference>
<evidence type="ECO:0000256" key="3">
    <source>
        <dbReference type="ARBA" id="ARBA00022741"/>
    </source>
</evidence>
<evidence type="ECO:0000313" key="11">
    <source>
        <dbReference type="Proteomes" id="UP000030693"/>
    </source>
</evidence>
<dbReference type="eggNOG" id="KOG2783">
    <property type="taxonomic scope" value="Eukaryota"/>
</dbReference>
<feature type="domain" description="Aminoacyl-transfer RNA synthetases class-II family profile" evidence="9">
    <location>
        <begin position="189"/>
        <end position="386"/>
    </location>
</feature>
<dbReference type="RefSeq" id="XP_009496504.1">
    <property type="nucleotide sequence ID" value="XM_009498229.1"/>
</dbReference>
<keyword evidence="2" id="KW-0436">Ligase</keyword>
<feature type="region of interest" description="Disordered" evidence="8">
    <location>
        <begin position="435"/>
        <end position="485"/>
    </location>
</feature>
<dbReference type="InterPro" id="IPR045864">
    <property type="entry name" value="aa-tRNA-synth_II/BPL/LPL"/>
</dbReference>
<dbReference type="GO" id="GO:0000049">
    <property type="term" value="F:tRNA binding"/>
    <property type="evidence" value="ECO:0007669"/>
    <property type="project" value="InterPro"/>
</dbReference>
<keyword evidence="5" id="KW-0648">Protein biosynthesis</keyword>
<dbReference type="Proteomes" id="UP000030693">
    <property type="component" value="Unassembled WGS sequence"/>
</dbReference>
<evidence type="ECO:0000259" key="9">
    <source>
        <dbReference type="PROSITE" id="PS50862"/>
    </source>
</evidence>
<dbReference type="InterPro" id="IPR002319">
    <property type="entry name" value="Phenylalanyl-tRNA_Synthase"/>
</dbReference>
<feature type="compositionally biased region" description="Low complexity" evidence="8">
    <location>
        <begin position="626"/>
        <end position="637"/>
    </location>
</feature>
<feature type="region of interest" description="Disordered" evidence="8">
    <location>
        <begin position="626"/>
        <end position="667"/>
    </location>
</feature>
<organism evidence="10">
    <name type="scientific">Fonticula alba</name>
    <name type="common">Slime mold</name>
    <dbReference type="NCBI Taxonomy" id="691883"/>
    <lineage>
        <taxon>Eukaryota</taxon>
        <taxon>Rotosphaerida</taxon>
        <taxon>Fonticulaceae</taxon>
        <taxon>Fonticula</taxon>
    </lineage>
</organism>
<keyword evidence="3" id="KW-0547">Nucleotide-binding</keyword>
<name>A0A058Z4T6_FONAL</name>
<keyword evidence="4" id="KW-0067">ATP-binding</keyword>
<evidence type="ECO:0000256" key="5">
    <source>
        <dbReference type="ARBA" id="ARBA00022917"/>
    </source>
</evidence>
<sequence length="667" mass="70474">MAIGTARPSTAALLRGFSSAAVTDPEPTGASPGASSSECLLPAHMFAEVAPLLRSSFGVEADPATCNITPTIFERISRGLHLLEPPAGSPGPGYSTHPLALIRSIIQRALLEAIARSSDGKDNFAVFDNLPPFVRPEANFDHLLVAPGHPSRSFTDSYYASTECMLRTHSSAHQSELLRQGHRNFLVAADVYRRDEVDASHYPVFHQMEGMRLLDLDPAAGQTVDRALLPQGEGGPDAVGRQPALSQEASDRVEADLRAHVTAVLEGLFPPGTPIRWVDAYFPFTRPSFEVEVFFQGEWLEVLGCGVTQQAIIDEHYRPAGGASPDAPSGTVAGWAFGLGLERLAMVRFGIPDIRLFWSRDPRFLTQFDACDPAQPSTLDKVKFAPFSKYPLCYKDVAFWRADSLHDNDFFDVVRSVGGDLVDSGPLRATKAKAAVGQATARSPSASPRMGVLGAGGGATRRPTSLGSPARVGNSRSSPTADPHERVARALECRGDRSEIKARLHQHLLSSGWIEALWQRAEETMETSFQQYLAEGGSPGGPDARAPDARGQISASRLISAILGPSRESVPIPVLRAMLIMIRDRIVALEQSLLAEPESALPATSAAGSVAGSAAAAAGPAPAAAAAAAVTAPGAAPRAKPSSAGSPLLPLKTAPGRSGKHSGSGGR</sequence>
<dbReference type="Gene3D" id="1.10.246.140">
    <property type="match status" value="1"/>
</dbReference>